<dbReference type="PaxDb" id="3055-EDO96496"/>
<dbReference type="RefSeq" id="XP_042915227.1">
    <property type="nucleotide sequence ID" value="XM_043072769.1"/>
</dbReference>
<dbReference type="Gramene" id="PNW71107">
    <property type="protein sequence ID" value="PNW71107"/>
    <property type="gene ID" value="CHLRE_17g746897v5"/>
</dbReference>
<accession>A0A2K3CS41</accession>
<dbReference type="EMBL" id="CM008978">
    <property type="protein sequence ID" value="PNW71106.1"/>
    <property type="molecule type" value="Genomic_DNA"/>
</dbReference>
<dbReference type="EMBL" id="CM008978">
    <property type="protein sequence ID" value="PNW71107.1"/>
    <property type="molecule type" value="Genomic_DNA"/>
</dbReference>
<gene>
    <name evidence="2" type="ORF">CHLRE_17g746897v5</name>
</gene>
<dbReference type="KEGG" id="cre:CHLRE_17g746897v5"/>
<dbReference type="FunCoup" id="A0A2K3CS41">
    <property type="interactions" value="611"/>
</dbReference>
<dbReference type="OMA" id="NDHPRDD"/>
<reference evidence="2" key="2">
    <citation type="submission" date="2017-07" db="EMBL/GenBank/DDBJ databases">
        <title>WGS assembly of Chlamydomonas reinhardtii.</title>
        <authorList>
            <consortium name="Chlamydomonas Annotation Team"/>
            <consortium name="JGI Annotation Team"/>
            <person name="Merchant S.S."/>
            <person name="Prochnik S.E."/>
            <person name="Vallon O."/>
            <person name="Harris E.H."/>
            <person name="Karpowicz S.J."/>
            <person name="Witman G.B."/>
            <person name="Terry A."/>
            <person name="Salamov A."/>
            <person name="Fritz-Laylin L.K."/>
            <person name="Marechal-Drouard L."/>
            <person name="Marshall W.F."/>
            <person name="Qu L.H."/>
            <person name="Nelson D.R."/>
            <person name="Sanderfoot A.A."/>
            <person name="Spalding M.H."/>
            <person name="Kapitonov V.V."/>
            <person name="Ren Q."/>
            <person name="Ferris P."/>
            <person name="Lindquist E."/>
            <person name="Shapiro H."/>
            <person name="Lucas S.M."/>
            <person name="Grimwood J."/>
            <person name="Schmutz J."/>
            <person name="Grigoriev I.V."/>
            <person name="Rokhsar D.S."/>
        </authorList>
    </citation>
    <scope>NUCLEOTIDE SEQUENCE</scope>
    <source>
        <strain evidence="2">CC-503 cw92 mt+</strain>
    </source>
</reference>
<dbReference type="Gramene" id="PNW71106">
    <property type="protein sequence ID" value="PNW71106"/>
    <property type="gene ID" value="CHLRE_17g746897v5"/>
</dbReference>
<protein>
    <submittedName>
        <fullName evidence="2">Uncharacterized protein</fullName>
    </submittedName>
</protein>
<evidence type="ECO:0000256" key="1">
    <source>
        <dbReference type="SAM" id="MobiDB-lite"/>
    </source>
</evidence>
<proteinExistence type="predicted"/>
<dbReference type="Proteomes" id="UP000006906">
    <property type="component" value="Chromosome 17"/>
</dbReference>
<organism evidence="2 3">
    <name type="scientific">Chlamydomonas reinhardtii</name>
    <name type="common">Chlamydomonas smithii</name>
    <dbReference type="NCBI Taxonomy" id="3055"/>
    <lineage>
        <taxon>Eukaryota</taxon>
        <taxon>Viridiplantae</taxon>
        <taxon>Chlorophyta</taxon>
        <taxon>core chlorophytes</taxon>
        <taxon>Chlorophyceae</taxon>
        <taxon>CS clade</taxon>
        <taxon>Chlamydomonadales</taxon>
        <taxon>Chlamydomonadaceae</taxon>
        <taxon>Chlamydomonas</taxon>
    </lineage>
</organism>
<sequence length="222" mass="25145">MASVLVHSRSKAASLLGRGHRGQASLNVCPTAATRGHGQPGLGRPRSHGSRSALGDGDGGLLFLDNGECLAFPKKRTQIGPCFDLSWEDALRVQLEALQHNNNPYPDHGVEVMYRFANFDPFQRTKYFGRSLDLGQFERFRRVMHSPFHATLLDNSGWEVLSTLQLSETCWCARVRVWDTHRLEERAYAITLTQRLGGCYDGYWYTDRWVCEGQDVNKLWAD</sequence>
<evidence type="ECO:0000313" key="2">
    <source>
        <dbReference type="EMBL" id="PNW71106.1"/>
    </source>
</evidence>
<keyword evidence="3" id="KW-1185">Reference proteome</keyword>
<reference evidence="2 3" key="1">
    <citation type="journal article" date="2007" name="Science">
        <title>The Chlamydomonas genome reveals the evolution of key animal and plant functions.</title>
        <authorList>
            <person name="Merchant S.S."/>
            <person name="Prochnik S.E."/>
            <person name="Vallon O."/>
            <person name="Harris E.H."/>
            <person name="Karpowicz S.J."/>
            <person name="Witman G.B."/>
            <person name="Terry A."/>
            <person name="Salamov A."/>
            <person name="Fritz-Laylin L.K."/>
            <person name="Marechal-Drouard L."/>
            <person name="Marshall W.F."/>
            <person name="Qu L.H."/>
            <person name="Nelson D.R."/>
            <person name="Sanderfoot A.A."/>
            <person name="Spalding M.H."/>
            <person name="Kapitonov V.V."/>
            <person name="Ren Q."/>
            <person name="Ferris P."/>
            <person name="Lindquist E."/>
            <person name="Shapiro H."/>
            <person name="Lucas S.M."/>
            <person name="Grimwood J."/>
            <person name="Schmutz J."/>
            <person name="Cardol P."/>
            <person name="Cerutti H."/>
            <person name="Chanfreau G."/>
            <person name="Chen C.L."/>
            <person name="Cognat V."/>
            <person name="Croft M.T."/>
            <person name="Dent R."/>
            <person name="Dutcher S."/>
            <person name="Fernandez E."/>
            <person name="Fukuzawa H."/>
            <person name="Gonzalez-Ballester D."/>
            <person name="Gonzalez-Halphen D."/>
            <person name="Hallmann A."/>
            <person name="Hanikenne M."/>
            <person name="Hippler M."/>
            <person name="Inwood W."/>
            <person name="Jabbari K."/>
            <person name="Kalanon M."/>
            <person name="Kuras R."/>
            <person name="Lefebvre P.A."/>
            <person name="Lemaire S.D."/>
            <person name="Lobanov A.V."/>
            <person name="Lohr M."/>
            <person name="Manuell A."/>
            <person name="Meier I."/>
            <person name="Mets L."/>
            <person name="Mittag M."/>
            <person name="Mittelmeier T."/>
            <person name="Moroney J.V."/>
            <person name="Moseley J."/>
            <person name="Napoli C."/>
            <person name="Nedelcu A.M."/>
            <person name="Niyogi K."/>
            <person name="Novoselov S.V."/>
            <person name="Paulsen I.T."/>
            <person name="Pazour G."/>
            <person name="Purton S."/>
            <person name="Ral J.P."/>
            <person name="Riano-Pachon D.M."/>
            <person name="Riekhof W."/>
            <person name="Rymarquis L."/>
            <person name="Schroda M."/>
            <person name="Stern D."/>
            <person name="Umen J."/>
            <person name="Willows R."/>
            <person name="Wilson N."/>
            <person name="Zimmer S.L."/>
            <person name="Allmer J."/>
            <person name="Balk J."/>
            <person name="Bisova K."/>
            <person name="Chen C.J."/>
            <person name="Elias M."/>
            <person name="Gendler K."/>
            <person name="Hauser C."/>
            <person name="Lamb M.R."/>
            <person name="Ledford H."/>
            <person name="Long J.C."/>
            <person name="Minagawa J."/>
            <person name="Page M.D."/>
            <person name="Pan J."/>
            <person name="Pootakham W."/>
            <person name="Roje S."/>
            <person name="Rose A."/>
            <person name="Stahlberg E."/>
            <person name="Terauchi A.M."/>
            <person name="Yang P."/>
            <person name="Ball S."/>
            <person name="Bowler C."/>
            <person name="Dieckmann C.L."/>
            <person name="Gladyshev V.N."/>
            <person name="Green P."/>
            <person name="Jorgensen R."/>
            <person name="Mayfield S."/>
            <person name="Mueller-Roeber B."/>
            <person name="Rajamani S."/>
            <person name="Sayre R.T."/>
            <person name="Brokstein P."/>
            <person name="Dubchak I."/>
            <person name="Goodstein D."/>
            <person name="Hornick L."/>
            <person name="Huang Y.W."/>
            <person name="Jhaveri J."/>
            <person name="Luo Y."/>
            <person name="Martinez D."/>
            <person name="Ngau W.C."/>
            <person name="Otillar B."/>
            <person name="Poliakov A."/>
            <person name="Porter A."/>
            <person name="Szajkowski L."/>
            <person name="Werner G."/>
            <person name="Zhou K."/>
            <person name="Grigoriev I.V."/>
            <person name="Rokhsar D.S."/>
            <person name="Grossman A.R."/>
        </authorList>
    </citation>
    <scope>NUCLEOTIDE SEQUENCE [LARGE SCALE GENOMIC DNA]</scope>
    <source>
        <strain evidence="3">CC-503</strain>
        <strain evidence="2">CC-503 cw92 mt+</strain>
    </source>
</reference>
<dbReference type="RefSeq" id="XP_042915228.1">
    <property type="nucleotide sequence ID" value="XM_043072770.1"/>
</dbReference>
<dbReference type="OrthoDB" id="10266005at2759"/>
<dbReference type="PANTHER" id="PTHR35716:SF1">
    <property type="entry name" value="OS05G0574700 PROTEIN"/>
    <property type="match status" value="1"/>
</dbReference>
<dbReference type="GeneID" id="5729119"/>
<dbReference type="PANTHER" id="PTHR35716">
    <property type="entry name" value="OS05G0574700 PROTEIN-RELATED"/>
    <property type="match status" value="1"/>
</dbReference>
<name>A0A2K3CS41_CHLRE</name>
<feature type="region of interest" description="Disordered" evidence="1">
    <location>
        <begin position="31"/>
        <end position="52"/>
    </location>
</feature>
<dbReference type="AlphaFoldDB" id="A0A2K3CS41"/>
<evidence type="ECO:0000313" key="3">
    <source>
        <dbReference type="Proteomes" id="UP000006906"/>
    </source>
</evidence>
<dbReference type="ExpressionAtlas" id="A0A2K3CS41">
    <property type="expression patterns" value="baseline and differential"/>
</dbReference>